<gene>
    <name evidence="4" type="ORF">FNV43_RR16013</name>
</gene>
<reference evidence="4" key="1">
    <citation type="submission" date="2020-03" db="EMBL/GenBank/DDBJ databases">
        <title>A high-quality chromosome-level genome assembly of a woody plant with both climbing and erect habits, Rhamnella rubrinervis.</title>
        <authorList>
            <person name="Lu Z."/>
            <person name="Yang Y."/>
            <person name="Zhu X."/>
            <person name="Sun Y."/>
        </authorList>
    </citation>
    <scope>NUCLEOTIDE SEQUENCE</scope>
    <source>
        <strain evidence="4">BYM</strain>
        <tissue evidence="4">Leaf</tissue>
    </source>
</reference>
<dbReference type="Gene3D" id="1.20.5.190">
    <property type="match status" value="1"/>
</dbReference>
<feature type="region of interest" description="Disordered" evidence="3">
    <location>
        <begin position="1"/>
        <end position="56"/>
    </location>
</feature>
<proteinExistence type="inferred from homology"/>
<feature type="compositionally biased region" description="Polar residues" evidence="3">
    <location>
        <begin position="464"/>
        <end position="477"/>
    </location>
</feature>
<keyword evidence="5" id="KW-1185">Reference proteome</keyword>
<dbReference type="PROSITE" id="PS50096">
    <property type="entry name" value="IQ"/>
    <property type="match status" value="1"/>
</dbReference>
<feature type="region of interest" description="Disordered" evidence="3">
    <location>
        <begin position="288"/>
        <end position="307"/>
    </location>
</feature>
<organism evidence="4 5">
    <name type="scientific">Rhamnella rubrinervis</name>
    <dbReference type="NCBI Taxonomy" id="2594499"/>
    <lineage>
        <taxon>Eukaryota</taxon>
        <taxon>Viridiplantae</taxon>
        <taxon>Streptophyta</taxon>
        <taxon>Embryophyta</taxon>
        <taxon>Tracheophyta</taxon>
        <taxon>Spermatophyta</taxon>
        <taxon>Magnoliopsida</taxon>
        <taxon>eudicotyledons</taxon>
        <taxon>Gunneridae</taxon>
        <taxon>Pentapetalae</taxon>
        <taxon>rosids</taxon>
        <taxon>fabids</taxon>
        <taxon>Rosales</taxon>
        <taxon>Rhamnaceae</taxon>
        <taxon>rhamnoid group</taxon>
        <taxon>Rhamneae</taxon>
        <taxon>Rhamnella</taxon>
    </lineage>
</organism>
<dbReference type="SMART" id="SM00015">
    <property type="entry name" value="IQ"/>
    <property type="match status" value="1"/>
</dbReference>
<sequence>MGRKGNWFSNVKKALSPESKEKKDQKSNKSKKKWFGKQKQPDFDSASLENVALPPLPPQEELKLTDAENETINHDYSVEADTNVAVEPVVAPTQTATEVVQLIPVAQPQFAGKSREEVAAMAAIKIQTAFRGYLARRALRALRGLVRLKSLMEGSVVKRQATNTLKCMQTLARVQSQIRSRRIRMSEDNQALQRQLLQKHAKDLENLRLGEEWDDSIQSKEQVEASLLSKHEAAIRRERALAYAFSHQQTLKNSSRSVNPMFMDPNNPSWGWSWLERWMAARPWESRGMMDKDSQNDHSSVKSQSLAGGEINKSYARYLLNSEKDSPTASQKPNQSAFQSPQTPKPVSSTVSKKVKSASPRVRRVLDDDAKSMVSVQSDRFRRHSIGGSSIRDDESLASSQALPSYMVPTESARAKSRLQSPFGAEKNGVLEKGSSESAKKRLSFPASPARPRRHSGPPKVDVSSVTENHESNGISA</sequence>
<feature type="compositionally biased region" description="Basic and acidic residues" evidence="3">
    <location>
        <begin position="18"/>
        <end position="27"/>
    </location>
</feature>
<dbReference type="AlphaFoldDB" id="A0A8K0E2J4"/>
<evidence type="ECO:0000313" key="4">
    <source>
        <dbReference type="EMBL" id="KAF3442097.1"/>
    </source>
</evidence>
<protein>
    <recommendedName>
        <fullName evidence="6">DUF4005 domain-containing protein</fullName>
    </recommendedName>
</protein>
<evidence type="ECO:0000256" key="2">
    <source>
        <dbReference type="ARBA" id="ARBA00024341"/>
    </source>
</evidence>
<evidence type="ECO:0000256" key="1">
    <source>
        <dbReference type="ARBA" id="ARBA00022860"/>
    </source>
</evidence>
<comment type="caution">
    <text evidence="4">The sequence shown here is derived from an EMBL/GenBank/DDBJ whole genome shotgun (WGS) entry which is preliminary data.</text>
</comment>
<dbReference type="Proteomes" id="UP000796880">
    <property type="component" value="Unassembled WGS sequence"/>
</dbReference>
<evidence type="ECO:0000313" key="5">
    <source>
        <dbReference type="Proteomes" id="UP000796880"/>
    </source>
</evidence>
<evidence type="ECO:0008006" key="6">
    <source>
        <dbReference type="Google" id="ProtNLM"/>
    </source>
</evidence>
<evidence type="ECO:0000256" key="3">
    <source>
        <dbReference type="SAM" id="MobiDB-lite"/>
    </source>
</evidence>
<dbReference type="GO" id="GO:0005516">
    <property type="term" value="F:calmodulin binding"/>
    <property type="evidence" value="ECO:0007669"/>
    <property type="project" value="UniProtKB-KW"/>
</dbReference>
<dbReference type="EMBL" id="VOIH02000007">
    <property type="protein sequence ID" value="KAF3442097.1"/>
    <property type="molecule type" value="Genomic_DNA"/>
</dbReference>
<dbReference type="PANTHER" id="PTHR32295:SF175">
    <property type="entry name" value="PROTEIN IQ-DOMAIN 2"/>
    <property type="match status" value="1"/>
</dbReference>
<dbReference type="InterPro" id="IPR000048">
    <property type="entry name" value="IQ_motif_EF-hand-BS"/>
</dbReference>
<comment type="similarity">
    <text evidence="2">Belongs to the IQD family.</text>
</comment>
<dbReference type="PANTHER" id="PTHR32295">
    <property type="entry name" value="IQ-DOMAIN 5-RELATED"/>
    <property type="match status" value="1"/>
</dbReference>
<dbReference type="Pfam" id="PF00612">
    <property type="entry name" value="IQ"/>
    <property type="match status" value="1"/>
</dbReference>
<name>A0A8K0E2J4_9ROSA</name>
<feature type="region of interest" description="Disordered" evidence="3">
    <location>
        <begin position="323"/>
        <end position="477"/>
    </location>
</feature>
<feature type="compositionally biased region" description="Basic and acidic residues" evidence="3">
    <location>
        <begin position="288"/>
        <end position="300"/>
    </location>
</feature>
<keyword evidence="1" id="KW-0112">Calmodulin-binding</keyword>
<accession>A0A8K0E2J4</accession>
<dbReference type="OrthoDB" id="1923765at2759"/>
<feature type="compositionally biased region" description="Polar residues" evidence="3">
    <location>
        <begin position="327"/>
        <end position="342"/>
    </location>
</feature>